<protein>
    <recommendedName>
        <fullName evidence="1">RNase H type-1 domain-containing protein</fullName>
    </recommendedName>
</protein>
<dbReference type="InterPro" id="IPR044730">
    <property type="entry name" value="RNase_H-like_dom_plant"/>
</dbReference>
<dbReference type="CDD" id="cd06222">
    <property type="entry name" value="RNase_H_like"/>
    <property type="match status" value="1"/>
</dbReference>
<evidence type="ECO:0000259" key="1">
    <source>
        <dbReference type="Pfam" id="PF13456"/>
    </source>
</evidence>
<comment type="caution">
    <text evidence="2">The sequence shown here is derived from an EMBL/GenBank/DDBJ whole genome shotgun (WGS) entry which is preliminary data.</text>
</comment>
<dbReference type="Gene3D" id="3.30.420.10">
    <property type="entry name" value="Ribonuclease H-like superfamily/Ribonuclease H"/>
    <property type="match status" value="1"/>
</dbReference>
<sequence length="265" mass="30369">MPTNMKVGFNRPNVNPMCQRCGAAKETLIYAIKECPSTRATLTYGGLDNRLISFDFEHCIDWLEADIRLLDKKAMEDLITLLWNSWNNKNNFTFRGKEAAEIIWGRNKPDQGFVKINMDAAIQEGRVGLGVIARDNEGFMLGRGCLKETMMNSAWAELMATEEWVIMAKSLNLKKVNFEFDNASIVNKLNSNGRDVTFMAQCAKEICTKLKSFEATVIMWAPKSYNRLADFICNFVLNKNCIWNFDVNYPREIQEIVIQEAINEF</sequence>
<keyword evidence="3" id="KW-1185">Reference proteome</keyword>
<dbReference type="InterPro" id="IPR036397">
    <property type="entry name" value="RNaseH_sf"/>
</dbReference>
<dbReference type="Pfam" id="PF13456">
    <property type="entry name" value="RVT_3"/>
    <property type="match status" value="1"/>
</dbReference>
<dbReference type="InterPro" id="IPR002156">
    <property type="entry name" value="RNaseH_domain"/>
</dbReference>
<dbReference type="GO" id="GO:0003676">
    <property type="term" value="F:nucleic acid binding"/>
    <property type="evidence" value="ECO:0007669"/>
    <property type="project" value="InterPro"/>
</dbReference>
<feature type="domain" description="RNase H type-1" evidence="1">
    <location>
        <begin position="117"/>
        <end position="235"/>
    </location>
</feature>
<evidence type="ECO:0000313" key="2">
    <source>
        <dbReference type="EMBL" id="MBA0845349.1"/>
    </source>
</evidence>
<dbReference type="AlphaFoldDB" id="A0A7J9KGI3"/>
<evidence type="ECO:0000313" key="3">
    <source>
        <dbReference type="Proteomes" id="UP000593575"/>
    </source>
</evidence>
<dbReference type="GO" id="GO:0004523">
    <property type="term" value="F:RNA-DNA hybrid ribonuclease activity"/>
    <property type="evidence" value="ECO:0007669"/>
    <property type="project" value="InterPro"/>
</dbReference>
<dbReference type="PANTHER" id="PTHR47723:SF19">
    <property type="entry name" value="POLYNUCLEOTIDYL TRANSFERASE, RIBONUCLEASE H-LIKE SUPERFAMILY PROTEIN"/>
    <property type="match status" value="1"/>
</dbReference>
<dbReference type="SUPFAM" id="SSF53098">
    <property type="entry name" value="Ribonuclease H-like"/>
    <property type="match status" value="1"/>
</dbReference>
<dbReference type="PANTHER" id="PTHR47723">
    <property type="entry name" value="OS05G0353850 PROTEIN"/>
    <property type="match status" value="1"/>
</dbReference>
<gene>
    <name evidence="2" type="ORF">Goarm_022619</name>
</gene>
<dbReference type="EMBL" id="JABFAE010414932">
    <property type="protein sequence ID" value="MBA0845349.1"/>
    <property type="molecule type" value="Genomic_DNA"/>
</dbReference>
<name>A0A7J9KGI3_9ROSI</name>
<dbReference type="Proteomes" id="UP000593575">
    <property type="component" value="Unassembled WGS sequence"/>
</dbReference>
<reference evidence="2 3" key="1">
    <citation type="journal article" date="2019" name="Genome Biol. Evol.">
        <title>Insights into the evolution of the New World diploid cottons (Gossypium, subgenus Houzingenia) based on genome sequencing.</title>
        <authorList>
            <person name="Grover C.E."/>
            <person name="Arick M.A. 2nd"/>
            <person name="Thrash A."/>
            <person name="Conover J.L."/>
            <person name="Sanders W.S."/>
            <person name="Peterson D.G."/>
            <person name="Frelichowski J.E."/>
            <person name="Scheffler J.A."/>
            <person name="Scheffler B.E."/>
            <person name="Wendel J.F."/>
        </authorList>
    </citation>
    <scope>NUCLEOTIDE SEQUENCE [LARGE SCALE GENOMIC DNA]</scope>
    <source>
        <strain evidence="2">6</strain>
        <tissue evidence="2">Leaf</tissue>
    </source>
</reference>
<dbReference type="InterPro" id="IPR012337">
    <property type="entry name" value="RNaseH-like_sf"/>
</dbReference>
<proteinExistence type="predicted"/>
<accession>A0A7J9KGI3</accession>
<organism evidence="2 3">
    <name type="scientific">Gossypium armourianum</name>
    <dbReference type="NCBI Taxonomy" id="34283"/>
    <lineage>
        <taxon>Eukaryota</taxon>
        <taxon>Viridiplantae</taxon>
        <taxon>Streptophyta</taxon>
        <taxon>Embryophyta</taxon>
        <taxon>Tracheophyta</taxon>
        <taxon>Spermatophyta</taxon>
        <taxon>Magnoliopsida</taxon>
        <taxon>eudicotyledons</taxon>
        <taxon>Gunneridae</taxon>
        <taxon>Pentapetalae</taxon>
        <taxon>rosids</taxon>
        <taxon>malvids</taxon>
        <taxon>Malvales</taxon>
        <taxon>Malvaceae</taxon>
        <taxon>Malvoideae</taxon>
        <taxon>Gossypium</taxon>
    </lineage>
</organism>
<dbReference type="InterPro" id="IPR053151">
    <property type="entry name" value="RNase_H-like"/>
</dbReference>